<dbReference type="PANTHER" id="PTHR11062:SF268">
    <property type="entry name" value="FAMILY PROTEIN, PUTATIVE, EXPRESSED-RELATED"/>
    <property type="match status" value="1"/>
</dbReference>
<organism evidence="8">
    <name type="scientific">Chlorella variabilis</name>
    <name type="common">Green alga</name>
    <dbReference type="NCBI Taxonomy" id="554065"/>
    <lineage>
        <taxon>Eukaryota</taxon>
        <taxon>Viridiplantae</taxon>
        <taxon>Chlorophyta</taxon>
        <taxon>core chlorophytes</taxon>
        <taxon>Trebouxiophyceae</taxon>
        <taxon>Chlorellales</taxon>
        <taxon>Chlorellaceae</taxon>
        <taxon>Chlorella clade</taxon>
        <taxon>Chlorella</taxon>
    </lineage>
</organism>
<dbReference type="Pfam" id="PF03016">
    <property type="entry name" value="Exostosin_GT47"/>
    <property type="match status" value="1"/>
</dbReference>
<proteinExistence type="inferred from homology"/>
<dbReference type="InterPro" id="IPR004263">
    <property type="entry name" value="Exostosin"/>
</dbReference>
<comment type="subcellular location">
    <subcellularLocation>
        <location evidence="1">Golgi apparatus membrane</location>
        <topology evidence="1">Single-pass type II membrane protein</topology>
    </subcellularLocation>
</comment>
<keyword evidence="5" id="KW-0472">Membrane</keyword>
<keyword evidence="5" id="KW-0812">Transmembrane</keyword>
<accession>E1Z2D6</accession>
<evidence type="ECO:0000256" key="4">
    <source>
        <dbReference type="SAM" id="MobiDB-lite"/>
    </source>
</evidence>
<dbReference type="PANTHER" id="PTHR11062">
    <property type="entry name" value="EXOSTOSIN HEPARAN SULFATE GLYCOSYLTRANSFERASE -RELATED"/>
    <property type="match status" value="1"/>
</dbReference>
<dbReference type="InterPro" id="IPR040911">
    <property type="entry name" value="Exostosin_GT47"/>
</dbReference>
<dbReference type="AlphaFoldDB" id="E1Z2D6"/>
<evidence type="ECO:0000256" key="5">
    <source>
        <dbReference type="SAM" id="Phobius"/>
    </source>
</evidence>
<sequence length="767" mass="88009">MAFQPRSRRRTGVQLALALLIILVLGVLSLYMDTSGIQKRTAALHEEVFLASGEPDEDLGTVDHEPAELAEVAEEPRRWGAANPGQHKGAVPEAIKQRCALTLGTWCVDYLTQKGVPAVTAPRGSKTCSMNCNKASWRGFNCIHPMKRYCTHKYREWGFEVERTPPPWEYFDSMHPRTHCVGFCEETIGACYCPSNTTYGRIPAREDAPMDAPPQQHGRPMNWWCQPNNSYGGTRAFEDIFGPQGWCMAAEPVIECECNVPGWGGRFCDEPMEQFCFNSCNGRGECIQGYCKCQKGLEQERPWLAENIHTPAAQDFAHNATRKRPLIFIYELESDYGSLMMQYRHVGGPTEDCVPRRYTLPNNETKLSEWPYGLESAFLEMLMQSEHRTLDPEEADFFYVPVFTSCFIYPVRSGASSLQDWFYAPVQNRVQGAANMLLEAFHWIQSHHPWWERRGGRDHIWLVTHDEGSCWVPAAIRPSIILSHWGRMDLNHSSTTGYWEDDYRQANARKLQHAEQQQHLFEPDGFQQKIAGHACYDPVKDLVVPLIKTPNRNKHSPLFGAPTRNRTWLAFHRGRVNHEFPRYSRGVRQRVDNASREHQWLENYGSKFGDESLQGDYSELLASSIFCLVLQGDGWSARMDDAMSHGCIPVVIIDDVHVSFESVLDLSQFSLRVKSADVERLPEILQAVSQERREELQRNLARVWQRYSYSSWRPYAKRIRQLQQERGSEARQEQPLSLPETVPDLDPLLDDGFYTIMGWLYSRIDAT</sequence>
<dbReference type="InParanoid" id="E1Z2D6"/>
<evidence type="ECO:0000256" key="3">
    <source>
        <dbReference type="ARBA" id="ARBA00023034"/>
    </source>
</evidence>
<protein>
    <recommendedName>
        <fullName evidence="6">Exostosin GT47 domain-containing protein</fullName>
    </recommendedName>
</protein>
<evidence type="ECO:0000256" key="2">
    <source>
        <dbReference type="ARBA" id="ARBA00010271"/>
    </source>
</evidence>
<dbReference type="RefSeq" id="XP_005851742.1">
    <property type="nucleotide sequence ID" value="XM_005851680.1"/>
</dbReference>
<comment type="similarity">
    <text evidence="2">Belongs to the glycosyltransferase 47 family.</text>
</comment>
<dbReference type="FunCoup" id="E1Z2D6">
    <property type="interactions" value="140"/>
</dbReference>
<feature type="domain" description="Exostosin GT47" evidence="6">
    <location>
        <begin position="323"/>
        <end position="687"/>
    </location>
</feature>
<feature type="region of interest" description="Disordered" evidence="4">
    <location>
        <begin position="723"/>
        <end position="742"/>
    </location>
</feature>
<evidence type="ECO:0000313" key="7">
    <source>
        <dbReference type="EMBL" id="EFN59640.1"/>
    </source>
</evidence>
<dbReference type="EMBL" id="GL433835">
    <property type="protein sequence ID" value="EFN59640.1"/>
    <property type="molecule type" value="Genomic_DNA"/>
</dbReference>
<feature type="transmembrane region" description="Helical" evidence="5">
    <location>
        <begin position="12"/>
        <end position="32"/>
    </location>
</feature>
<dbReference type="GO" id="GO:0000139">
    <property type="term" value="C:Golgi membrane"/>
    <property type="evidence" value="ECO:0007669"/>
    <property type="project" value="UniProtKB-SubCell"/>
</dbReference>
<gene>
    <name evidence="7" type="ORF">CHLNCDRAFT_133110</name>
</gene>
<dbReference type="GO" id="GO:0016757">
    <property type="term" value="F:glycosyltransferase activity"/>
    <property type="evidence" value="ECO:0007669"/>
    <property type="project" value="InterPro"/>
</dbReference>
<evidence type="ECO:0000313" key="8">
    <source>
        <dbReference type="Proteomes" id="UP000008141"/>
    </source>
</evidence>
<keyword evidence="3" id="KW-0333">Golgi apparatus</keyword>
<name>E1Z2D6_CHLVA</name>
<dbReference type="GeneID" id="17359560"/>
<evidence type="ECO:0000256" key="1">
    <source>
        <dbReference type="ARBA" id="ARBA00004323"/>
    </source>
</evidence>
<dbReference type="eggNOG" id="KOG1021">
    <property type="taxonomic scope" value="Eukaryota"/>
</dbReference>
<dbReference type="OMA" id="YCNVTDP"/>
<keyword evidence="8" id="KW-1185">Reference proteome</keyword>
<keyword evidence="5" id="KW-1133">Transmembrane helix</keyword>
<dbReference type="OrthoDB" id="1924787at2759"/>
<dbReference type="KEGG" id="cvr:CHLNCDRAFT_133110"/>
<reference evidence="7 8" key="1">
    <citation type="journal article" date="2010" name="Plant Cell">
        <title>The Chlorella variabilis NC64A genome reveals adaptation to photosymbiosis, coevolution with viruses, and cryptic sex.</title>
        <authorList>
            <person name="Blanc G."/>
            <person name="Duncan G."/>
            <person name="Agarkova I."/>
            <person name="Borodovsky M."/>
            <person name="Gurnon J."/>
            <person name="Kuo A."/>
            <person name="Lindquist E."/>
            <person name="Lucas S."/>
            <person name="Pangilinan J."/>
            <person name="Polle J."/>
            <person name="Salamov A."/>
            <person name="Terry A."/>
            <person name="Yamada T."/>
            <person name="Dunigan D.D."/>
            <person name="Grigoriev I.V."/>
            <person name="Claverie J.M."/>
            <person name="Van Etten J.L."/>
        </authorList>
    </citation>
    <scope>NUCLEOTIDE SEQUENCE [LARGE SCALE GENOMIC DNA]</scope>
    <source>
        <strain evidence="7 8">NC64A</strain>
    </source>
</reference>
<evidence type="ECO:0000259" key="6">
    <source>
        <dbReference type="Pfam" id="PF03016"/>
    </source>
</evidence>
<dbReference type="Proteomes" id="UP000008141">
    <property type="component" value="Unassembled WGS sequence"/>
</dbReference>